<evidence type="ECO:0000313" key="2">
    <source>
        <dbReference type="Proteomes" id="UP001239111"/>
    </source>
</evidence>
<gene>
    <name evidence="1" type="ORF">QAD02_013967</name>
</gene>
<proteinExistence type="predicted"/>
<comment type="caution">
    <text evidence="1">The sequence shown here is derived from an EMBL/GenBank/DDBJ whole genome shotgun (WGS) entry which is preliminary data.</text>
</comment>
<accession>A0ACC2P8S7</accession>
<organism evidence="1 2">
    <name type="scientific">Eretmocerus hayati</name>
    <dbReference type="NCBI Taxonomy" id="131215"/>
    <lineage>
        <taxon>Eukaryota</taxon>
        <taxon>Metazoa</taxon>
        <taxon>Ecdysozoa</taxon>
        <taxon>Arthropoda</taxon>
        <taxon>Hexapoda</taxon>
        <taxon>Insecta</taxon>
        <taxon>Pterygota</taxon>
        <taxon>Neoptera</taxon>
        <taxon>Endopterygota</taxon>
        <taxon>Hymenoptera</taxon>
        <taxon>Apocrita</taxon>
        <taxon>Proctotrupomorpha</taxon>
        <taxon>Chalcidoidea</taxon>
        <taxon>Aphelinidae</taxon>
        <taxon>Aphelininae</taxon>
        <taxon>Eretmocerus</taxon>
    </lineage>
</organism>
<dbReference type="Proteomes" id="UP001239111">
    <property type="component" value="Chromosome 2"/>
</dbReference>
<name>A0ACC2P8S7_9HYME</name>
<sequence length="183" mass="20861">MLRQLFDKMDILATDVTDLKTKFPSIDTLIKDAVHEEIAARDKILGAENASLKARFAKLKRSEELQDRRDRRNNIVIRGFTPSTEEYEKEISSWLEAKFDCEIKVAEATLINSQRGCELIIAKLASSESKRKLMTTKRTELAGTTISIKSDLTSAERATQREIYKIADAEREQGKQVRVIIKD</sequence>
<keyword evidence="2" id="KW-1185">Reference proteome</keyword>
<protein>
    <submittedName>
        <fullName evidence="1">Uncharacterized protein</fullName>
    </submittedName>
</protein>
<reference evidence="1" key="1">
    <citation type="submission" date="2023-04" db="EMBL/GenBank/DDBJ databases">
        <title>A chromosome-level genome assembly of the parasitoid wasp Eretmocerus hayati.</title>
        <authorList>
            <person name="Zhong Y."/>
            <person name="Liu S."/>
            <person name="Liu Y."/>
        </authorList>
    </citation>
    <scope>NUCLEOTIDE SEQUENCE</scope>
    <source>
        <strain evidence="1">ZJU_SS_LIU_2023</strain>
    </source>
</reference>
<evidence type="ECO:0000313" key="1">
    <source>
        <dbReference type="EMBL" id="KAJ8678180.1"/>
    </source>
</evidence>
<dbReference type="EMBL" id="CM056742">
    <property type="protein sequence ID" value="KAJ8678180.1"/>
    <property type="molecule type" value="Genomic_DNA"/>
</dbReference>